<dbReference type="InterPro" id="IPR002711">
    <property type="entry name" value="HNH"/>
</dbReference>
<gene>
    <name evidence="4" type="ORF">WDZ17_12280</name>
</gene>
<feature type="compositionally biased region" description="Low complexity" evidence="2">
    <location>
        <begin position="535"/>
        <end position="549"/>
    </location>
</feature>
<feature type="domain" description="HNH nuclease" evidence="3">
    <location>
        <begin position="385"/>
        <end position="437"/>
    </location>
</feature>
<dbReference type="CDD" id="cd00085">
    <property type="entry name" value="HNHc"/>
    <property type="match status" value="1"/>
</dbReference>
<dbReference type="Pfam" id="PF01844">
    <property type="entry name" value="HNH"/>
    <property type="match status" value="1"/>
</dbReference>
<comment type="caution">
    <text evidence="4">The sequence shown here is derived from an EMBL/GenBank/DDBJ whole genome shotgun (WGS) entry which is preliminary data.</text>
</comment>
<accession>A0ABU8RM58</accession>
<evidence type="ECO:0000313" key="5">
    <source>
        <dbReference type="Proteomes" id="UP001387100"/>
    </source>
</evidence>
<evidence type="ECO:0000256" key="2">
    <source>
        <dbReference type="SAM" id="MobiDB-lite"/>
    </source>
</evidence>
<dbReference type="Pfam" id="PF02720">
    <property type="entry name" value="DUF222"/>
    <property type="match status" value="1"/>
</dbReference>
<comment type="similarity">
    <text evidence="1">Belongs to the Rv1128c/1148c/1588c/1702c/1945/3466 family.</text>
</comment>
<keyword evidence="5" id="KW-1185">Reference proteome</keyword>
<dbReference type="EMBL" id="JBBIAA010000015">
    <property type="protein sequence ID" value="MEJ5946069.1"/>
    <property type="molecule type" value="Genomic_DNA"/>
</dbReference>
<evidence type="ECO:0000259" key="3">
    <source>
        <dbReference type="SMART" id="SM00507"/>
    </source>
</evidence>
<dbReference type="InterPro" id="IPR003870">
    <property type="entry name" value="DUF222"/>
</dbReference>
<organism evidence="4 5">
    <name type="scientific">Pseudokineococcus basanitobsidens</name>
    <dbReference type="NCBI Taxonomy" id="1926649"/>
    <lineage>
        <taxon>Bacteria</taxon>
        <taxon>Bacillati</taxon>
        <taxon>Actinomycetota</taxon>
        <taxon>Actinomycetes</taxon>
        <taxon>Kineosporiales</taxon>
        <taxon>Kineosporiaceae</taxon>
        <taxon>Pseudokineococcus</taxon>
    </lineage>
</organism>
<protein>
    <submittedName>
        <fullName evidence="4">DUF222 domain-containing protein</fullName>
    </submittedName>
</protein>
<proteinExistence type="inferred from homology"/>
<dbReference type="Proteomes" id="UP001387100">
    <property type="component" value="Unassembled WGS sequence"/>
</dbReference>
<dbReference type="Gene3D" id="1.10.30.50">
    <property type="match status" value="1"/>
</dbReference>
<dbReference type="RefSeq" id="WP_339575451.1">
    <property type="nucleotide sequence ID" value="NZ_JBBIAA010000015.1"/>
</dbReference>
<feature type="region of interest" description="Disordered" evidence="2">
    <location>
        <begin position="481"/>
        <end position="565"/>
    </location>
</feature>
<evidence type="ECO:0000313" key="4">
    <source>
        <dbReference type="EMBL" id="MEJ5946069.1"/>
    </source>
</evidence>
<evidence type="ECO:0000256" key="1">
    <source>
        <dbReference type="ARBA" id="ARBA00023450"/>
    </source>
</evidence>
<sequence>MSTDQVAGQTVGGEEPLVALASCLAAARSAATCLELWAVPTPQLRTVLEGLEGVVRVAQAVQVLVIGEVASRGDALVPSGLDPAARALLARSRAGDGRAELARALGVHPATAARRQATAAYVTGAGMPPRRVARTGGAGAGMGEGRVTGRALAEGRISAEAADVVAATVLDLPEHYGPEGRAAVERVLVEHAPEVPLTTLRHHAAGLLARAELCGDGPGTEGDDLLGRAEERAHRRRELYCSTDLHGTWHVRGRLAPEDGATLVAALGPLSAPEPSTASGPDLRTAPQRRADALVALASRALAAPPGTPAGLPTDGGARARVVVTTDLSVLTGAAAGAGLLPDDAPLSAGAVRRLACDAEIVPAVLGTRSEPLDLGRAAYTVTAAQRRALVLRDRGCAAPGCQALPDWCHAHHVVHWADGGPTDLANLVLVCGHDHRRVHGGQLDVHVVGDRPVVVRAGEPPPDEPPVPWRARLEDLVHELDHPRDDVGGPPLGDPGGGRRRDVRPRGGDVPGADARTGSPSTSPPGTEPPCTDPPGSDAPGTDPAGSDAPDDGPPRARTPGAGP</sequence>
<dbReference type="InterPro" id="IPR003615">
    <property type="entry name" value="HNH_nuc"/>
</dbReference>
<name>A0ABU8RM58_9ACTN</name>
<reference evidence="4 5" key="1">
    <citation type="journal article" date="2017" name="Int. J. Syst. Evol. Microbiol.">
        <title>Pseudokineococcus basanitobsidens sp. nov., isolated from volcanic rock.</title>
        <authorList>
            <person name="Lee D.W."/>
            <person name="Park M.Y."/>
            <person name="Kim J.J."/>
            <person name="Kim B.S."/>
        </authorList>
    </citation>
    <scope>NUCLEOTIDE SEQUENCE [LARGE SCALE GENOMIC DNA]</scope>
    <source>
        <strain evidence="4 5">DSM 103726</strain>
    </source>
</reference>
<dbReference type="SMART" id="SM00507">
    <property type="entry name" value="HNHc"/>
    <property type="match status" value="1"/>
</dbReference>
<feature type="compositionally biased region" description="Basic and acidic residues" evidence="2">
    <location>
        <begin position="498"/>
        <end position="508"/>
    </location>
</feature>
<feature type="compositionally biased region" description="Pro residues" evidence="2">
    <location>
        <begin position="523"/>
        <end position="534"/>
    </location>
</feature>